<feature type="compositionally biased region" description="Basic and acidic residues" evidence="1">
    <location>
        <begin position="8"/>
        <end position="20"/>
    </location>
</feature>
<protein>
    <submittedName>
        <fullName evidence="2">Uncharacterized protein</fullName>
    </submittedName>
</protein>
<evidence type="ECO:0000313" key="3">
    <source>
        <dbReference type="Proteomes" id="UP000190811"/>
    </source>
</evidence>
<evidence type="ECO:0000313" key="2">
    <source>
        <dbReference type="EMBL" id="AQX31349.1"/>
    </source>
</evidence>
<feature type="region of interest" description="Disordered" evidence="1">
    <location>
        <begin position="1"/>
        <end position="31"/>
    </location>
</feature>
<sequence length="61" mass="6068">MGVSQKGGRGDEVFTLRSKGEGGGGVEQGDEAAGAQCGVEAVGVSQKGGGVIIIIHGRKWV</sequence>
<name>A0A1S6XRW9_BARSR</name>
<dbReference type="EMBL" id="CP019789">
    <property type="protein sequence ID" value="AQX31349.1"/>
    <property type="molecule type" value="Genomic_DNA"/>
</dbReference>
<dbReference type="AlphaFoldDB" id="A0A1S6XRW9"/>
<gene>
    <name evidence="2" type="ORF">BscR1v2_014440</name>
</gene>
<organism evidence="2 3">
    <name type="scientific">Bartonella schoenbuchensis (strain DSM 13525 / NCTC 13165 / R1)</name>
    <dbReference type="NCBI Taxonomy" id="687861"/>
    <lineage>
        <taxon>Bacteria</taxon>
        <taxon>Pseudomonadati</taxon>
        <taxon>Pseudomonadota</taxon>
        <taxon>Alphaproteobacteria</taxon>
        <taxon>Hyphomicrobiales</taxon>
        <taxon>Bartonellaceae</taxon>
        <taxon>Bartonella</taxon>
    </lineage>
</organism>
<evidence type="ECO:0000256" key="1">
    <source>
        <dbReference type="SAM" id="MobiDB-lite"/>
    </source>
</evidence>
<accession>A0A1S6XRW9</accession>
<dbReference type="STRING" id="687861.BscR1v2_014440"/>
<dbReference type="Proteomes" id="UP000190811">
    <property type="component" value="Chromosome"/>
</dbReference>
<reference evidence="3" key="1">
    <citation type="journal article" date="2017" name="Genome Biol. Evol.">
        <title>Evolutionary Dynamics of Pathoadaptation Revealed by Three Independent Acquisitions of the VirB/D4 Type IV Secretion System in Bartonella.</title>
        <authorList>
            <person name="Harms A."/>
            <person name="Segers F.H."/>
            <person name="Quebatte M."/>
            <person name="Mistl C."/>
            <person name="Manfredi P."/>
            <person name="Korner J."/>
            <person name="Chomel B.B."/>
            <person name="Kosoy M."/>
            <person name="Maruyama S."/>
            <person name="Engel P."/>
            <person name="Dehio C."/>
        </authorList>
    </citation>
    <scope>NUCLEOTIDE SEQUENCE [LARGE SCALE GENOMIC DNA]</scope>
    <source>
        <strain evidence="3">R1</strain>
    </source>
</reference>
<proteinExistence type="predicted"/>